<gene>
    <name evidence="5" type="ORF">AS180_02530</name>
</gene>
<dbReference type="InterPro" id="IPR003833">
    <property type="entry name" value="CT_C_D"/>
</dbReference>
<dbReference type="PANTHER" id="PTHR34698:SF2">
    <property type="entry name" value="5-OXOPROLINASE SUBUNIT B"/>
    <property type="match status" value="1"/>
</dbReference>
<dbReference type="EMBL" id="LNQP01000005">
    <property type="protein sequence ID" value="KSU89442.1"/>
    <property type="molecule type" value="Genomic_DNA"/>
</dbReference>
<dbReference type="Gene3D" id="2.40.100.10">
    <property type="entry name" value="Cyclophilin-like"/>
    <property type="match status" value="1"/>
</dbReference>
<dbReference type="Gene3D" id="3.30.1360.40">
    <property type="match status" value="1"/>
</dbReference>
<name>A0A0V8JQY7_9BACI</name>
<evidence type="ECO:0000256" key="3">
    <source>
        <dbReference type="ARBA" id="ARBA00022840"/>
    </source>
</evidence>
<dbReference type="AlphaFoldDB" id="A0A0V8JQY7"/>
<keyword evidence="3" id="KW-0067">ATP-binding</keyword>
<dbReference type="GO" id="GO:0016787">
    <property type="term" value="F:hydrolase activity"/>
    <property type="evidence" value="ECO:0007669"/>
    <property type="project" value="UniProtKB-KW"/>
</dbReference>
<dbReference type="GO" id="GO:0005524">
    <property type="term" value="F:ATP binding"/>
    <property type="evidence" value="ECO:0007669"/>
    <property type="project" value="UniProtKB-KW"/>
</dbReference>
<proteinExistence type="predicted"/>
<dbReference type="SUPFAM" id="SSF50891">
    <property type="entry name" value="Cyclophilin-like"/>
    <property type="match status" value="1"/>
</dbReference>
<dbReference type="Pfam" id="PF02682">
    <property type="entry name" value="CT_C_D"/>
    <property type="match status" value="1"/>
</dbReference>
<keyword evidence="1" id="KW-0547">Nucleotide-binding</keyword>
<dbReference type="SMART" id="SM00796">
    <property type="entry name" value="AHS1"/>
    <property type="match status" value="1"/>
</dbReference>
<comment type="caution">
    <text evidence="5">The sequence shown here is derived from an EMBL/GenBank/DDBJ whole genome shotgun (WGS) entry which is preliminary data.</text>
</comment>
<evidence type="ECO:0000259" key="4">
    <source>
        <dbReference type="SMART" id="SM00796"/>
    </source>
</evidence>
<dbReference type="InterPro" id="IPR010016">
    <property type="entry name" value="PxpB"/>
</dbReference>
<dbReference type="SUPFAM" id="SSF160467">
    <property type="entry name" value="PH0987 N-terminal domain-like"/>
    <property type="match status" value="1"/>
</dbReference>
<reference evidence="5 6" key="1">
    <citation type="submission" date="2015-11" db="EMBL/GenBank/DDBJ databases">
        <title>Bacillus caseinolyticus sp nov.</title>
        <authorList>
            <person name="Dastager S.G."/>
            <person name="Mawlankar R."/>
        </authorList>
    </citation>
    <scope>NUCLEOTIDE SEQUENCE [LARGE SCALE GENOMIC DNA]</scope>
    <source>
        <strain evidence="5 6">SGD-V-76</strain>
    </source>
</reference>
<dbReference type="NCBIfam" id="TIGR00370">
    <property type="entry name" value="5-oxoprolinase subunit PxpB"/>
    <property type="match status" value="1"/>
</dbReference>
<protein>
    <submittedName>
        <fullName evidence="5">Kinase inhibitor</fullName>
    </submittedName>
</protein>
<feature type="domain" description="Carboxyltransferase" evidence="4">
    <location>
        <begin position="12"/>
        <end position="226"/>
    </location>
</feature>
<evidence type="ECO:0000256" key="2">
    <source>
        <dbReference type="ARBA" id="ARBA00022801"/>
    </source>
</evidence>
<evidence type="ECO:0000256" key="1">
    <source>
        <dbReference type="ARBA" id="ARBA00022741"/>
    </source>
</evidence>
<dbReference type="RefSeq" id="WP_025911071.1">
    <property type="nucleotide sequence ID" value="NZ_KQ758628.1"/>
</dbReference>
<accession>A0A0V8JQY7</accession>
<sequence length="249" mass="27156">MIKAVDNKKTIAELTPLGDSAVVVTFGSEMSISTHKQIMALMNMLEDTPFEGFVESVPAFTNLTIFYDPLIVYQTYQGKDSSLISPFKIVSALVEKKLASLTHHKNQPSHTVEIPVCYGGEYGPDLQDVAKINGLTPDEVISIHSSGEYLVYMVGFAPGFPFLGGMSEKIKAPRRSSPRASIPKGSVGIAGMQTGVYPISTPGGWQLIGQTPKPLFLPEQNPPSLLEAGNIVKFIPITEHEFLKFTKER</sequence>
<keyword evidence="6" id="KW-1185">Reference proteome</keyword>
<dbReference type="PANTHER" id="PTHR34698">
    <property type="entry name" value="5-OXOPROLINASE SUBUNIT B"/>
    <property type="match status" value="1"/>
</dbReference>
<keyword evidence="2" id="KW-0378">Hydrolase</keyword>
<dbReference type="Proteomes" id="UP000053681">
    <property type="component" value="Unassembled WGS sequence"/>
</dbReference>
<evidence type="ECO:0000313" key="6">
    <source>
        <dbReference type="Proteomes" id="UP000053681"/>
    </source>
</evidence>
<organism evidence="5 6">
    <name type="scientific">Priestia veravalensis</name>
    <dbReference type="NCBI Taxonomy" id="1414648"/>
    <lineage>
        <taxon>Bacteria</taxon>
        <taxon>Bacillati</taxon>
        <taxon>Bacillota</taxon>
        <taxon>Bacilli</taxon>
        <taxon>Bacillales</taxon>
        <taxon>Bacillaceae</taxon>
        <taxon>Priestia</taxon>
    </lineage>
</organism>
<dbReference type="InterPro" id="IPR029000">
    <property type="entry name" value="Cyclophilin-like_dom_sf"/>
</dbReference>
<evidence type="ECO:0000313" key="5">
    <source>
        <dbReference type="EMBL" id="KSU89442.1"/>
    </source>
</evidence>